<evidence type="ECO:0000313" key="3">
    <source>
        <dbReference type="Proteomes" id="UP000714275"/>
    </source>
</evidence>
<dbReference type="SMART" id="SM00256">
    <property type="entry name" value="FBOX"/>
    <property type="match status" value="1"/>
</dbReference>
<dbReference type="AlphaFoldDB" id="A0A9P6ZZD2"/>
<comment type="caution">
    <text evidence="2">The sequence shown here is derived from an EMBL/GenBank/DDBJ whole genome shotgun (WGS) entry which is preliminary data.</text>
</comment>
<accession>A0A9P6ZZD2</accession>
<evidence type="ECO:0000313" key="2">
    <source>
        <dbReference type="EMBL" id="KAG1778970.1"/>
    </source>
</evidence>
<dbReference type="InterPro" id="IPR036047">
    <property type="entry name" value="F-box-like_dom_sf"/>
</dbReference>
<dbReference type="Proteomes" id="UP000714275">
    <property type="component" value="Unassembled WGS sequence"/>
</dbReference>
<gene>
    <name evidence="2" type="ORF">EV702DRAFT_966959</name>
</gene>
<dbReference type="CDD" id="cd09917">
    <property type="entry name" value="F-box_SF"/>
    <property type="match status" value="1"/>
</dbReference>
<protein>
    <recommendedName>
        <fullName evidence="1">F-box domain-containing protein</fullName>
    </recommendedName>
</protein>
<name>A0A9P6ZZD2_9AGAM</name>
<keyword evidence="3" id="KW-1185">Reference proteome</keyword>
<sequence length="490" mass="54833">MRSPHAITRKQQELKEILDELDSQTFPQIFEDFTIFDRRPNPLYDLNGIWFYGIDLDQNVFRVNGIPFYSLECLPGPEHFLEHISEDHYENLACAPGCPPKHKYKRLAAPVVDDSDLETYRSLACTGSDAALSSLLGINDILSTNEQVRVSLLEMMVGQCLARANFQLEVGQLIYEFESISNHNQLMDHEWLAAYSLVSFAFIPQMFDASSVFVHPTQLSRKEFIWVREDTVLCLAAHLDDKRCLQASVSRLIGSILEQQDAPGDYFGIAFSISHCAIVKVVKDAHTTTFSHTAALQYLPSFFAESPSTPGITALARLGYRIDPALFVRAMEIWRGRGRKGTRRVDHKKSFVQGVNDPPPSVNSAALPPELWQEIAFHLDLQDVLTLGLVSRLCREVASMVLRYPYVLGHRLVAVSEEMPDNPLHAASFSAARAGTRTTLFVGQSAPESEVACFPLYSTRPDPGFYVYVSGTIQPVATGRNRVGKGFHGY</sequence>
<feature type="domain" description="F-box" evidence="1">
    <location>
        <begin position="361"/>
        <end position="407"/>
    </location>
</feature>
<reference evidence="2" key="1">
    <citation type="journal article" date="2020" name="New Phytol.">
        <title>Comparative genomics reveals dynamic genome evolution in host specialist ectomycorrhizal fungi.</title>
        <authorList>
            <person name="Lofgren L.A."/>
            <person name="Nguyen N.H."/>
            <person name="Vilgalys R."/>
            <person name="Ruytinx J."/>
            <person name="Liao H.L."/>
            <person name="Branco S."/>
            <person name="Kuo A."/>
            <person name="LaButti K."/>
            <person name="Lipzen A."/>
            <person name="Andreopoulos W."/>
            <person name="Pangilinan J."/>
            <person name="Riley R."/>
            <person name="Hundley H."/>
            <person name="Na H."/>
            <person name="Barry K."/>
            <person name="Grigoriev I.V."/>
            <person name="Stajich J.E."/>
            <person name="Kennedy P.G."/>
        </authorList>
    </citation>
    <scope>NUCLEOTIDE SEQUENCE</scope>
    <source>
        <strain evidence="2">DOB743</strain>
    </source>
</reference>
<dbReference type="PROSITE" id="PS50181">
    <property type="entry name" value="FBOX"/>
    <property type="match status" value="1"/>
</dbReference>
<organism evidence="2 3">
    <name type="scientific">Suillus placidus</name>
    <dbReference type="NCBI Taxonomy" id="48579"/>
    <lineage>
        <taxon>Eukaryota</taxon>
        <taxon>Fungi</taxon>
        <taxon>Dikarya</taxon>
        <taxon>Basidiomycota</taxon>
        <taxon>Agaricomycotina</taxon>
        <taxon>Agaricomycetes</taxon>
        <taxon>Agaricomycetidae</taxon>
        <taxon>Boletales</taxon>
        <taxon>Suillineae</taxon>
        <taxon>Suillaceae</taxon>
        <taxon>Suillus</taxon>
    </lineage>
</organism>
<dbReference type="Pfam" id="PF00646">
    <property type="entry name" value="F-box"/>
    <property type="match status" value="1"/>
</dbReference>
<dbReference type="OrthoDB" id="3229878at2759"/>
<dbReference type="SUPFAM" id="SSF81383">
    <property type="entry name" value="F-box domain"/>
    <property type="match status" value="1"/>
</dbReference>
<dbReference type="EMBL" id="JABBWD010000013">
    <property type="protein sequence ID" value="KAG1778970.1"/>
    <property type="molecule type" value="Genomic_DNA"/>
</dbReference>
<proteinExistence type="predicted"/>
<dbReference type="InterPro" id="IPR001810">
    <property type="entry name" value="F-box_dom"/>
</dbReference>
<evidence type="ECO:0000259" key="1">
    <source>
        <dbReference type="PROSITE" id="PS50181"/>
    </source>
</evidence>